<dbReference type="AlphaFoldDB" id="A0A952FS74"/>
<dbReference type="Proteomes" id="UP000700706">
    <property type="component" value="Unassembled WGS sequence"/>
</dbReference>
<evidence type="ECO:0000313" key="3">
    <source>
        <dbReference type="EMBL" id="MBW8727294.1"/>
    </source>
</evidence>
<evidence type="ECO:0000256" key="1">
    <source>
        <dbReference type="ARBA" id="ARBA00006817"/>
    </source>
</evidence>
<sequence length="141" mass="15769">MTGPEDRRAIRVTYDLAASRDRVWRALTEPALLERWLMPNDIAPTVGHRFTFRTAPAPGFDGIVHCEVVEADAPRRLVYTWRGGPIETIVTWTLEDTPAGGTRLSLIQDGFRPEDGFTYQMLEKGWRDKAAASLGQVVASL</sequence>
<dbReference type="InterPro" id="IPR013538">
    <property type="entry name" value="ASHA1/2-like_C"/>
</dbReference>
<comment type="caution">
    <text evidence="3">The sequence shown here is derived from an EMBL/GenBank/DDBJ whole genome shotgun (WGS) entry which is preliminary data.</text>
</comment>
<comment type="similarity">
    <text evidence="1">Belongs to the AHA1 family.</text>
</comment>
<organism evidence="3 4">
    <name type="scientific">Inquilinus limosus</name>
    <dbReference type="NCBI Taxonomy" id="171674"/>
    <lineage>
        <taxon>Bacteria</taxon>
        <taxon>Pseudomonadati</taxon>
        <taxon>Pseudomonadota</taxon>
        <taxon>Alphaproteobacteria</taxon>
        <taxon>Rhodospirillales</taxon>
        <taxon>Rhodospirillaceae</taxon>
        <taxon>Inquilinus</taxon>
    </lineage>
</organism>
<dbReference type="CDD" id="cd07814">
    <property type="entry name" value="SRPBCC_CalC_Aha1-like"/>
    <property type="match status" value="1"/>
</dbReference>
<dbReference type="InterPro" id="IPR023393">
    <property type="entry name" value="START-like_dom_sf"/>
</dbReference>
<evidence type="ECO:0000313" key="4">
    <source>
        <dbReference type="Proteomes" id="UP000700706"/>
    </source>
</evidence>
<dbReference type="SUPFAM" id="SSF55961">
    <property type="entry name" value="Bet v1-like"/>
    <property type="match status" value="1"/>
</dbReference>
<dbReference type="EMBL" id="JAEKLZ010000266">
    <property type="protein sequence ID" value="MBW8727294.1"/>
    <property type="molecule type" value="Genomic_DNA"/>
</dbReference>
<accession>A0A952FS74</accession>
<evidence type="ECO:0000259" key="2">
    <source>
        <dbReference type="Pfam" id="PF08327"/>
    </source>
</evidence>
<dbReference type="Pfam" id="PF08327">
    <property type="entry name" value="AHSA1"/>
    <property type="match status" value="1"/>
</dbReference>
<name>A0A952FS74_9PROT</name>
<protein>
    <submittedName>
        <fullName evidence="3">SRPBCC domain-containing protein</fullName>
    </submittedName>
</protein>
<feature type="domain" description="Activator of Hsp90 ATPase homologue 1/2-like C-terminal" evidence="2">
    <location>
        <begin position="18"/>
        <end position="135"/>
    </location>
</feature>
<proteinExistence type="inferred from homology"/>
<dbReference type="Gene3D" id="3.30.530.20">
    <property type="match status" value="1"/>
</dbReference>
<gene>
    <name evidence="3" type="ORF">JF625_19370</name>
</gene>
<reference evidence="3" key="1">
    <citation type="submission" date="2020-06" db="EMBL/GenBank/DDBJ databases">
        <title>Stable isotope informed genome-resolved metagenomics uncovers potential trophic interactions in rhizosphere soil.</title>
        <authorList>
            <person name="Starr E.P."/>
            <person name="Shi S."/>
            <person name="Blazewicz S.J."/>
            <person name="Koch B.J."/>
            <person name="Probst A.J."/>
            <person name="Hungate B.A."/>
            <person name="Pett-Ridge J."/>
            <person name="Firestone M.K."/>
            <person name="Banfield J.F."/>
        </authorList>
    </citation>
    <scope>NUCLEOTIDE SEQUENCE</scope>
    <source>
        <strain evidence="3">YM_69_17</strain>
    </source>
</reference>